<dbReference type="Proteomes" id="UP001596483">
    <property type="component" value="Unassembled WGS sequence"/>
</dbReference>
<gene>
    <name evidence="1" type="ORF">ACFQQH_14775</name>
</gene>
<protein>
    <submittedName>
        <fullName evidence="1">DUF4003 family protein</fullName>
    </submittedName>
</protein>
<proteinExistence type="predicted"/>
<organism evidence="1 2">
    <name type="scientific">Bhargavaea changchunensis</name>
    <dbReference type="NCBI Taxonomy" id="2134037"/>
    <lineage>
        <taxon>Bacteria</taxon>
        <taxon>Bacillati</taxon>
        <taxon>Bacillota</taxon>
        <taxon>Bacilli</taxon>
        <taxon>Bacillales</taxon>
        <taxon>Caryophanaceae</taxon>
        <taxon>Bhargavaea</taxon>
    </lineage>
</organism>
<comment type="caution">
    <text evidence="1">The sequence shown here is derived from an EMBL/GenBank/DDBJ whole genome shotgun (WGS) entry which is preliminary data.</text>
</comment>
<dbReference type="RefSeq" id="WP_157294776.1">
    <property type="nucleotide sequence ID" value="NZ_JBHTCT010000037.1"/>
</dbReference>
<name>A0ABW2NGC3_9BACL</name>
<evidence type="ECO:0000313" key="1">
    <source>
        <dbReference type="EMBL" id="MFC7366389.1"/>
    </source>
</evidence>
<evidence type="ECO:0000313" key="2">
    <source>
        <dbReference type="Proteomes" id="UP001596483"/>
    </source>
</evidence>
<dbReference type="Pfam" id="PF13170">
    <property type="entry name" value="DUF4003"/>
    <property type="match status" value="1"/>
</dbReference>
<accession>A0ABW2NGC3</accession>
<dbReference type="EMBL" id="JBHTCT010000037">
    <property type="protein sequence ID" value="MFC7366389.1"/>
    <property type="molecule type" value="Genomic_DNA"/>
</dbReference>
<dbReference type="InterPro" id="IPR025062">
    <property type="entry name" value="DUF4003"/>
</dbReference>
<keyword evidence="2" id="KW-1185">Reference proteome</keyword>
<reference evidence="2" key="1">
    <citation type="journal article" date="2019" name="Int. J. Syst. Evol. Microbiol.">
        <title>The Global Catalogue of Microorganisms (GCM) 10K type strain sequencing project: providing services to taxonomists for standard genome sequencing and annotation.</title>
        <authorList>
            <consortium name="The Broad Institute Genomics Platform"/>
            <consortium name="The Broad Institute Genome Sequencing Center for Infectious Disease"/>
            <person name="Wu L."/>
            <person name="Ma J."/>
        </authorList>
    </citation>
    <scope>NUCLEOTIDE SEQUENCE [LARGE SCALE GENOMIC DNA]</scope>
    <source>
        <strain evidence="2">JCM 4738</strain>
    </source>
</reference>
<sequence length="331" mass="36353">METAMIKNRYETIYPKLVNLFSWTVDKRVLLSIAGIYALGEKGFDAGRLREVADALKKRSGLFSPVRGQFHPLISALLDASGEGELPQEMADDLFEKQEILQGLGFRNTIHSYLAATLLSDEEGEARREAIAGKMLFDEMKQRHRILTSDDDYTFAVLLGSQAISPSELAEVMHQYYQDLKTRGFRFGNELQWMSQTITYGNAAFEESRAEKASEIRNRLKAEGLKVKPLHYPAIGLLTVFHVEQSQVEHIVETAKALSEMKLFRWYKEMALSAAIQSVLMEMTTGEQAAHIGIAASVEQVLRAQQAIMASSGAAAAAAAASAGGGGDGGS</sequence>